<evidence type="ECO:0000313" key="2">
    <source>
        <dbReference type="EMBL" id="RRT42507.1"/>
    </source>
</evidence>
<dbReference type="InterPro" id="IPR051363">
    <property type="entry name" value="RLR_Helicase"/>
</dbReference>
<evidence type="ECO:0000313" key="3">
    <source>
        <dbReference type="Proteomes" id="UP000287651"/>
    </source>
</evidence>
<dbReference type="Proteomes" id="UP000287651">
    <property type="component" value="Unassembled WGS sequence"/>
</dbReference>
<dbReference type="PANTHER" id="PTHR14074">
    <property type="entry name" value="HELICASE WITH DEATH DOMAIN-RELATED"/>
    <property type="match status" value="1"/>
</dbReference>
<comment type="caution">
    <text evidence="2">The sequence shown here is derived from an EMBL/GenBank/DDBJ whole genome shotgun (WGS) entry which is preliminary data.</text>
</comment>
<dbReference type="GO" id="GO:0005737">
    <property type="term" value="C:cytoplasm"/>
    <property type="evidence" value="ECO:0007669"/>
    <property type="project" value="TreeGrafter"/>
</dbReference>
<keyword evidence="1" id="KW-0732">Signal</keyword>
<organism evidence="2 3">
    <name type="scientific">Ensete ventricosum</name>
    <name type="common">Abyssinian banana</name>
    <name type="synonym">Musa ensete</name>
    <dbReference type="NCBI Taxonomy" id="4639"/>
    <lineage>
        <taxon>Eukaryota</taxon>
        <taxon>Viridiplantae</taxon>
        <taxon>Streptophyta</taxon>
        <taxon>Embryophyta</taxon>
        <taxon>Tracheophyta</taxon>
        <taxon>Spermatophyta</taxon>
        <taxon>Magnoliopsida</taxon>
        <taxon>Liliopsida</taxon>
        <taxon>Zingiberales</taxon>
        <taxon>Musaceae</taxon>
        <taxon>Ensete</taxon>
    </lineage>
</organism>
<sequence length="72" mass="8749">MLWFFFFINFNVNFNCDLQVMVMTPQILLDALWKGFLNLDMVHLMVIDECHHAWGNHPYNRLMKDAIDEYMH</sequence>
<gene>
    <name evidence="2" type="ORF">B296_00046461</name>
</gene>
<dbReference type="EMBL" id="AMZH03017793">
    <property type="protein sequence ID" value="RRT42507.1"/>
    <property type="molecule type" value="Genomic_DNA"/>
</dbReference>
<dbReference type="PANTHER" id="PTHR14074:SF16">
    <property type="entry name" value="ANTIVIRAL INNATE IMMUNE RESPONSE RECEPTOR RIG-I"/>
    <property type="match status" value="1"/>
</dbReference>
<reference evidence="2 3" key="1">
    <citation type="journal article" date="2014" name="Agronomy (Basel)">
        <title>A Draft Genome Sequence for Ensete ventricosum, the Drought-Tolerant Tree Against Hunger.</title>
        <authorList>
            <person name="Harrison J."/>
            <person name="Moore K.A."/>
            <person name="Paszkiewicz K."/>
            <person name="Jones T."/>
            <person name="Grant M."/>
            <person name="Ambacheew D."/>
            <person name="Muzemil S."/>
            <person name="Studholme D.J."/>
        </authorList>
    </citation>
    <scope>NUCLEOTIDE SEQUENCE [LARGE SCALE GENOMIC DNA]</scope>
</reference>
<dbReference type="InterPro" id="IPR027417">
    <property type="entry name" value="P-loop_NTPase"/>
</dbReference>
<dbReference type="AlphaFoldDB" id="A0A426XSL8"/>
<evidence type="ECO:0000256" key="1">
    <source>
        <dbReference type="SAM" id="SignalP"/>
    </source>
</evidence>
<accession>A0A426XSL8</accession>
<feature type="chain" id="PRO_5019378166" evidence="1">
    <location>
        <begin position="17"/>
        <end position="72"/>
    </location>
</feature>
<protein>
    <submittedName>
        <fullName evidence="2">Uncharacterized protein</fullName>
    </submittedName>
</protein>
<dbReference type="SUPFAM" id="SSF52540">
    <property type="entry name" value="P-loop containing nucleoside triphosphate hydrolases"/>
    <property type="match status" value="1"/>
</dbReference>
<proteinExistence type="predicted"/>
<dbReference type="Gene3D" id="3.40.50.300">
    <property type="entry name" value="P-loop containing nucleotide triphosphate hydrolases"/>
    <property type="match status" value="1"/>
</dbReference>
<feature type="signal peptide" evidence="1">
    <location>
        <begin position="1"/>
        <end position="16"/>
    </location>
</feature>
<name>A0A426XSL8_ENSVE</name>